<feature type="transmembrane region" description="Helical" evidence="1">
    <location>
        <begin position="320"/>
        <end position="341"/>
    </location>
</feature>
<feature type="transmembrane region" description="Helical" evidence="1">
    <location>
        <begin position="173"/>
        <end position="200"/>
    </location>
</feature>
<dbReference type="AlphaFoldDB" id="A0A1M5F5S5"/>
<dbReference type="EMBL" id="FQUU01000021">
    <property type="protein sequence ID" value="SHF86728.1"/>
    <property type="molecule type" value="Genomic_DNA"/>
</dbReference>
<feature type="transmembrane region" description="Helical" evidence="1">
    <location>
        <begin position="121"/>
        <end position="138"/>
    </location>
</feature>
<dbReference type="STRING" id="1121884.SAMN02745131_03735"/>
<reference evidence="2 3" key="1">
    <citation type="submission" date="2016-11" db="EMBL/GenBank/DDBJ databases">
        <authorList>
            <person name="Jaros S."/>
            <person name="Januszkiewicz K."/>
            <person name="Wedrychowicz H."/>
        </authorList>
    </citation>
    <scope>NUCLEOTIDE SEQUENCE [LARGE SCALE GENOMIC DNA]</scope>
    <source>
        <strain evidence="2 3">DSM 18119</strain>
    </source>
</reference>
<evidence type="ECO:0000313" key="3">
    <source>
        <dbReference type="Proteomes" id="UP000184048"/>
    </source>
</evidence>
<evidence type="ECO:0000313" key="2">
    <source>
        <dbReference type="EMBL" id="SHF86728.1"/>
    </source>
</evidence>
<keyword evidence="1" id="KW-0812">Transmembrane</keyword>
<keyword evidence="1" id="KW-1133">Transmembrane helix</keyword>
<dbReference type="Proteomes" id="UP000184048">
    <property type="component" value="Unassembled WGS sequence"/>
</dbReference>
<evidence type="ECO:0008006" key="4">
    <source>
        <dbReference type="Google" id="ProtNLM"/>
    </source>
</evidence>
<keyword evidence="1" id="KW-0472">Membrane</keyword>
<feature type="transmembrane region" description="Helical" evidence="1">
    <location>
        <begin position="212"/>
        <end position="232"/>
    </location>
</feature>
<sequence>MAGIVYGWIGVYYGQMAQMVDTWAYHYESIQEYHLLISDPAEFVASLFRSNYENGYTNFLQSHNSWWNDLKANFLIKIMAIWNVFSFAHYYINLIFYSFITLFGPIAIYRVMKDIFPRRKIPVLIATFLIPSFIYWTSGLHKEGLIFTGLGLICYHLYFGFKEKRFSLQRVLLIILGFLLVLIFRNFLILPLLTAVLAWVASEKLKHKLKPIKVYGVIYLAALLIFFCGKFIHPRLDFLDAVAVKQKEFMNLGGGSAIQVDSLEPTISSFIVNAPQAFLLSTIRPFPSDVHHLLSLAAAAEINTVLLLFVIFLFWRRNGIPMNTFLLFCLFFSFSVLMMIGYSVNVLGAIVRYRSIVIPFLIVPLMARINWDKVGTITLGNMNNKNNV</sequence>
<feature type="transmembrane region" description="Helical" evidence="1">
    <location>
        <begin position="144"/>
        <end position="161"/>
    </location>
</feature>
<feature type="transmembrane region" description="Helical" evidence="1">
    <location>
        <begin position="90"/>
        <end position="109"/>
    </location>
</feature>
<gene>
    <name evidence="2" type="ORF">SAMN02745131_03735</name>
</gene>
<protein>
    <recommendedName>
        <fullName evidence="4">Dolichyl-phosphate-mannose-protein mannosyltransferase</fullName>
    </recommendedName>
</protein>
<accession>A0A1M5F5S5</accession>
<feature type="transmembrane region" description="Helical" evidence="1">
    <location>
        <begin position="293"/>
        <end position="314"/>
    </location>
</feature>
<keyword evidence="3" id="KW-1185">Reference proteome</keyword>
<organism evidence="2 3">
    <name type="scientific">Flavisolibacter ginsengisoli DSM 18119</name>
    <dbReference type="NCBI Taxonomy" id="1121884"/>
    <lineage>
        <taxon>Bacteria</taxon>
        <taxon>Pseudomonadati</taxon>
        <taxon>Bacteroidota</taxon>
        <taxon>Chitinophagia</taxon>
        <taxon>Chitinophagales</taxon>
        <taxon>Chitinophagaceae</taxon>
        <taxon>Flavisolibacter</taxon>
    </lineage>
</organism>
<name>A0A1M5F5S5_9BACT</name>
<evidence type="ECO:0000256" key="1">
    <source>
        <dbReference type="SAM" id="Phobius"/>
    </source>
</evidence>
<proteinExistence type="predicted"/>